<dbReference type="InterPro" id="IPR013083">
    <property type="entry name" value="Znf_RING/FYVE/PHD"/>
</dbReference>
<name>A0A819YC90_9BILA</name>
<proteinExistence type="predicted"/>
<feature type="compositionally biased region" description="Pro residues" evidence="1">
    <location>
        <begin position="8"/>
        <end position="24"/>
    </location>
</feature>
<comment type="caution">
    <text evidence="3">The sequence shown here is derived from an EMBL/GenBank/DDBJ whole genome shotgun (WGS) entry which is preliminary data.</text>
</comment>
<sequence length="122" mass="13756">MRAHDQAQPPPPPPPPPTPPPSPHPHLQTTCLICLNNIQPNETVIHCTMCRKAYHYGELITWLTTRRYHSQAVDCPACRGDMQCVLDNQQLPQNPNNNTPPGLQPAELLGNINNWNWSELLQ</sequence>
<evidence type="ECO:0008006" key="5">
    <source>
        <dbReference type="Google" id="ProtNLM"/>
    </source>
</evidence>
<dbReference type="SUPFAM" id="SSF57850">
    <property type="entry name" value="RING/U-box"/>
    <property type="match status" value="1"/>
</dbReference>
<reference evidence="3" key="1">
    <citation type="submission" date="2021-02" db="EMBL/GenBank/DDBJ databases">
        <authorList>
            <person name="Nowell W R."/>
        </authorList>
    </citation>
    <scope>NUCLEOTIDE SEQUENCE</scope>
</reference>
<dbReference type="Proteomes" id="UP000663845">
    <property type="component" value="Unassembled WGS sequence"/>
</dbReference>
<dbReference type="AlphaFoldDB" id="A0A819YC90"/>
<evidence type="ECO:0000313" key="4">
    <source>
        <dbReference type="Proteomes" id="UP000663844"/>
    </source>
</evidence>
<evidence type="ECO:0000313" key="2">
    <source>
        <dbReference type="EMBL" id="CAF0866025.1"/>
    </source>
</evidence>
<protein>
    <recommendedName>
        <fullName evidence="5">RING-type domain-containing protein</fullName>
    </recommendedName>
</protein>
<accession>A0A819YC90</accession>
<evidence type="ECO:0000256" key="1">
    <source>
        <dbReference type="SAM" id="MobiDB-lite"/>
    </source>
</evidence>
<organism evidence="3 4">
    <name type="scientific">Adineta steineri</name>
    <dbReference type="NCBI Taxonomy" id="433720"/>
    <lineage>
        <taxon>Eukaryota</taxon>
        <taxon>Metazoa</taxon>
        <taxon>Spiralia</taxon>
        <taxon>Gnathifera</taxon>
        <taxon>Rotifera</taxon>
        <taxon>Eurotatoria</taxon>
        <taxon>Bdelloidea</taxon>
        <taxon>Adinetida</taxon>
        <taxon>Adinetidae</taxon>
        <taxon>Adineta</taxon>
    </lineage>
</organism>
<dbReference type="EMBL" id="CAJNOG010000060">
    <property type="protein sequence ID" value="CAF0866025.1"/>
    <property type="molecule type" value="Genomic_DNA"/>
</dbReference>
<dbReference type="Gene3D" id="3.30.40.10">
    <property type="entry name" value="Zinc/RING finger domain, C3HC4 (zinc finger)"/>
    <property type="match status" value="1"/>
</dbReference>
<feature type="region of interest" description="Disordered" evidence="1">
    <location>
        <begin position="1"/>
        <end position="25"/>
    </location>
</feature>
<evidence type="ECO:0000313" key="3">
    <source>
        <dbReference type="EMBL" id="CAF4154522.1"/>
    </source>
</evidence>
<dbReference type="EMBL" id="CAJOAZ010007126">
    <property type="protein sequence ID" value="CAF4154522.1"/>
    <property type="molecule type" value="Genomic_DNA"/>
</dbReference>
<dbReference type="Proteomes" id="UP000663844">
    <property type="component" value="Unassembled WGS sequence"/>
</dbReference>
<gene>
    <name evidence="2" type="ORF">JYZ213_LOCUS8691</name>
    <name evidence="3" type="ORF">OXD698_LOCUS38256</name>
</gene>